<evidence type="ECO:0000313" key="5">
    <source>
        <dbReference type="Proteomes" id="UP001287286"/>
    </source>
</evidence>
<organism evidence="3 4">
    <name type="scientific">Purpureocillium lilacinum</name>
    <name type="common">Paecilomyces lilacinus</name>
    <dbReference type="NCBI Taxonomy" id="33203"/>
    <lineage>
        <taxon>Eukaryota</taxon>
        <taxon>Fungi</taxon>
        <taxon>Dikarya</taxon>
        <taxon>Ascomycota</taxon>
        <taxon>Pezizomycotina</taxon>
        <taxon>Sordariomycetes</taxon>
        <taxon>Hypocreomycetidae</taxon>
        <taxon>Hypocreales</taxon>
        <taxon>Ophiocordycipitaceae</taxon>
        <taxon>Purpureocillium</taxon>
    </lineage>
</organism>
<gene>
    <name evidence="3" type="ORF">PCL_12355</name>
    <name evidence="2" type="ORF">Purlil1_7210</name>
</gene>
<accession>A0A2U3E928</accession>
<name>A0A2U3E928_PURLI</name>
<reference evidence="3" key="1">
    <citation type="submission" date="2015-05" db="EMBL/GenBank/DDBJ databases">
        <authorList>
            <person name="Wang D.B."/>
            <person name="Wang M."/>
        </authorList>
    </citation>
    <scope>NUCLEOTIDE SEQUENCE</scope>
    <source>
        <strain evidence="3">36-1</strain>
    </source>
</reference>
<dbReference type="Proteomes" id="UP000245956">
    <property type="component" value="Unassembled WGS sequence"/>
</dbReference>
<dbReference type="AlphaFoldDB" id="A0A2U3E928"/>
<keyword evidence="5" id="KW-1185">Reference proteome</keyword>
<reference evidence="3 4" key="2">
    <citation type="journal article" date="2016" name="Front. Microbiol.">
        <title>Genome and transcriptome sequences reveal the specific parasitism of the nematophagous Purpureocillium lilacinum 36-1.</title>
        <authorList>
            <person name="Xie J."/>
            <person name="Li S."/>
            <person name="Mo C."/>
            <person name="Xiao X."/>
            <person name="Peng D."/>
            <person name="Wang G."/>
            <person name="Xiao Y."/>
        </authorList>
    </citation>
    <scope>NUCLEOTIDE SEQUENCE [LARGE SCALE GENOMIC DNA]</scope>
    <source>
        <strain evidence="3 4">36-1</strain>
    </source>
</reference>
<evidence type="ECO:0000313" key="3">
    <source>
        <dbReference type="EMBL" id="PWI70987.1"/>
    </source>
</evidence>
<dbReference type="EMBL" id="LCWV01000008">
    <property type="protein sequence ID" value="PWI70987.1"/>
    <property type="molecule type" value="Genomic_DNA"/>
</dbReference>
<evidence type="ECO:0000313" key="4">
    <source>
        <dbReference type="Proteomes" id="UP000245956"/>
    </source>
</evidence>
<dbReference type="EMBL" id="JAWRVI010000025">
    <property type="protein sequence ID" value="KAK4088331.1"/>
    <property type="molecule type" value="Genomic_DNA"/>
</dbReference>
<sequence>MIHPCPTPIRPPVRPAVDEHTLVRKERESRTPAVPVCFVYVTLPALPVPSHLSRSPPLPPSRPPSPGGGHEMPLPSHHRVQSGSKSIFDAMRALLPFEGPPSRPCCCSLVPPRRRCSTNHSHVGRFIFTQGLPSTFPELARLRRLLMRRNRPPPPVCVCLCVSLACCDPSQGAESATLR</sequence>
<comment type="caution">
    <text evidence="3">The sequence shown here is derived from an EMBL/GenBank/DDBJ whole genome shotgun (WGS) entry which is preliminary data.</text>
</comment>
<evidence type="ECO:0000313" key="2">
    <source>
        <dbReference type="EMBL" id="KAK4088331.1"/>
    </source>
</evidence>
<evidence type="ECO:0000256" key="1">
    <source>
        <dbReference type="SAM" id="MobiDB-lite"/>
    </source>
</evidence>
<proteinExistence type="predicted"/>
<feature type="region of interest" description="Disordered" evidence="1">
    <location>
        <begin position="51"/>
        <end position="82"/>
    </location>
</feature>
<dbReference type="Proteomes" id="UP001287286">
    <property type="component" value="Unassembled WGS sequence"/>
</dbReference>
<reference evidence="2 5" key="4">
    <citation type="journal article" date="2024" name="Microbiol. Resour. Announc.">
        <title>Genome annotations for the ascomycete fungi Trichoderma harzianum, Trichoderma aggressivum, and Purpureocillium lilacinum.</title>
        <authorList>
            <person name="Beijen E.P.W."/>
            <person name="Ohm R.A."/>
        </authorList>
    </citation>
    <scope>NUCLEOTIDE SEQUENCE [LARGE SCALE GENOMIC DNA]</scope>
    <source>
        <strain evidence="2 5">CBS 150709</strain>
    </source>
</reference>
<feature type="compositionally biased region" description="Pro residues" evidence="1">
    <location>
        <begin position="56"/>
        <end position="66"/>
    </location>
</feature>
<reference evidence="2" key="3">
    <citation type="submission" date="2023-11" db="EMBL/GenBank/DDBJ databases">
        <authorList>
            <person name="Beijen E."/>
            <person name="Ohm R.A."/>
        </authorList>
    </citation>
    <scope>NUCLEOTIDE SEQUENCE</scope>
    <source>
        <strain evidence="2">CBS 150709</strain>
    </source>
</reference>
<protein>
    <submittedName>
        <fullName evidence="3">Uncharacterized protein</fullName>
    </submittedName>
</protein>